<keyword evidence="3" id="KW-1185">Reference proteome</keyword>
<dbReference type="InterPro" id="IPR016195">
    <property type="entry name" value="Pol/histidinol_Pase-like"/>
</dbReference>
<dbReference type="InterPro" id="IPR004013">
    <property type="entry name" value="PHP_dom"/>
</dbReference>
<accession>A0A1Z5HUH0</accession>
<evidence type="ECO:0000313" key="3">
    <source>
        <dbReference type="Proteomes" id="UP000197032"/>
    </source>
</evidence>
<dbReference type="PANTHER" id="PTHR36928">
    <property type="entry name" value="PHOSPHATASE YCDX-RELATED"/>
    <property type="match status" value="1"/>
</dbReference>
<dbReference type="SUPFAM" id="SSF89550">
    <property type="entry name" value="PHP domain-like"/>
    <property type="match status" value="1"/>
</dbReference>
<dbReference type="Pfam" id="PF02811">
    <property type="entry name" value="PHP"/>
    <property type="match status" value="1"/>
</dbReference>
<dbReference type="Proteomes" id="UP000197032">
    <property type="component" value="Unassembled WGS sequence"/>
</dbReference>
<dbReference type="AlphaFoldDB" id="A0A1Z5HUH0"/>
<dbReference type="SMART" id="SM00481">
    <property type="entry name" value="POLIIIAc"/>
    <property type="match status" value="1"/>
</dbReference>
<organism evidence="2 3">
    <name type="scientific">Calderihabitans maritimus</name>
    <dbReference type="NCBI Taxonomy" id="1246530"/>
    <lineage>
        <taxon>Bacteria</taxon>
        <taxon>Bacillati</taxon>
        <taxon>Bacillota</taxon>
        <taxon>Clostridia</taxon>
        <taxon>Neomoorellales</taxon>
        <taxon>Calderihabitantaceae</taxon>
        <taxon>Calderihabitans</taxon>
    </lineage>
</organism>
<dbReference type="GO" id="GO:0005829">
    <property type="term" value="C:cytosol"/>
    <property type="evidence" value="ECO:0007669"/>
    <property type="project" value="TreeGrafter"/>
</dbReference>
<dbReference type="RefSeq" id="WP_088554378.1">
    <property type="nucleotide sequence ID" value="NZ_BDGJ01000117.1"/>
</dbReference>
<dbReference type="OrthoDB" id="9808747at2"/>
<dbReference type="InterPro" id="IPR003141">
    <property type="entry name" value="Pol/His_phosphatase_N"/>
</dbReference>
<dbReference type="PANTHER" id="PTHR36928:SF1">
    <property type="entry name" value="PHOSPHATASE YCDX-RELATED"/>
    <property type="match status" value="1"/>
</dbReference>
<dbReference type="InterPro" id="IPR050243">
    <property type="entry name" value="PHP_phosphatase"/>
</dbReference>
<gene>
    <name evidence="2" type="ORF">KKC1_23230</name>
</gene>
<evidence type="ECO:0000259" key="1">
    <source>
        <dbReference type="SMART" id="SM00481"/>
    </source>
</evidence>
<dbReference type="EMBL" id="BDGJ01000117">
    <property type="protein sequence ID" value="GAW93183.1"/>
    <property type="molecule type" value="Genomic_DNA"/>
</dbReference>
<evidence type="ECO:0000313" key="2">
    <source>
        <dbReference type="EMBL" id="GAW93183.1"/>
    </source>
</evidence>
<comment type="caution">
    <text evidence="2">The sequence shown here is derived from an EMBL/GenBank/DDBJ whole genome shotgun (WGS) entry which is preliminary data.</text>
</comment>
<reference evidence="3" key="1">
    <citation type="journal article" date="2017" name="Appl. Environ. Microbiol.">
        <title>Genomic Analysis of Calderihabitans maritimus KKC1, a Thermophilic, Hydrogenogenic, Carboxydotrophic Bacterium Isolated from Marine Sediment.</title>
        <authorList>
            <person name="Omae K."/>
            <person name="Yoneda Y."/>
            <person name="Fukuyama Y."/>
            <person name="Yoshida T."/>
            <person name="Sako Y."/>
        </authorList>
    </citation>
    <scope>NUCLEOTIDE SEQUENCE [LARGE SCALE GENOMIC DNA]</scope>
    <source>
        <strain evidence="3">KKC1</strain>
    </source>
</reference>
<name>A0A1Z5HUH0_9FIRM</name>
<proteinExistence type="predicted"/>
<protein>
    <submittedName>
        <fullName evidence="2">PHP domain-containing protein</fullName>
    </submittedName>
</protein>
<dbReference type="Gene3D" id="3.20.20.140">
    <property type="entry name" value="Metal-dependent hydrolases"/>
    <property type="match status" value="1"/>
</dbReference>
<dbReference type="GO" id="GO:0008270">
    <property type="term" value="F:zinc ion binding"/>
    <property type="evidence" value="ECO:0007669"/>
    <property type="project" value="TreeGrafter"/>
</dbReference>
<feature type="domain" description="Polymerase/histidinol phosphatase N-terminal" evidence="1">
    <location>
        <begin position="5"/>
        <end position="84"/>
    </location>
</feature>
<dbReference type="GO" id="GO:0042578">
    <property type="term" value="F:phosphoric ester hydrolase activity"/>
    <property type="evidence" value="ECO:0007669"/>
    <property type="project" value="TreeGrafter"/>
</dbReference>
<sequence>MRIFADYHTHSDYSDGRGTVEEMVDAARRKGLRAIAITDHGPDNIGVGVETPDTYLAVKKEIERLQGIYGDIDILVGAEADIIGMRGEIDVPRRIYQELDLLLVGLHPYVRPVDVRSGWRLLVKNQTCTWSSGIRRSVVNDNTKCLMEALYRHDVDILVHPGLKMPVDISEISRACVKTETLFEINTGHFYLDIGDIHQAAKEGVRFVVNSDAHFPETVGKVEEGLDLLKRAKVPREQVANVYQ</sequence>